<evidence type="ECO:0000256" key="1">
    <source>
        <dbReference type="SAM" id="Phobius"/>
    </source>
</evidence>
<comment type="caution">
    <text evidence="2">The sequence shown here is derived from an EMBL/GenBank/DDBJ whole genome shotgun (WGS) entry which is preliminary data.</text>
</comment>
<evidence type="ECO:0000313" key="3">
    <source>
        <dbReference type="Proteomes" id="UP000030149"/>
    </source>
</evidence>
<gene>
    <name evidence="2" type="ORF">Q767_12895</name>
</gene>
<keyword evidence="1" id="KW-0472">Membrane</keyword>
<protein>
    <submittedName>
        <fullName evidence="2">Uncharacterized protein</fullName>
    </submittedName>
</protein>
<keyword evidence="1" id="KW-1133">Transmembrane helix</keyword>
<dbReference type="AlphaFoldDB" id="V6SIW0"/>
<feature type="transmembrane region" description="Helical" evidence="1">
    <location>
        <begin position="120"/>
        <end position="142"/>
    </location>
</feature>
<feature type="transmembrane region" description="Helical" evidence="1">
    <location>
        <begin position="244"/>
        <end position="261"/>
    </location>
</feature>
<dbReference type="Proteomes" id="UP000030149">
    <property type="component" value="Unassembled WGS sequence"/>
</dbReference>
<keyword evidence="1" id="KW-0812">Transmembrane</keyword>
<name>V6SIW0_9FLAO</name>
<dbReference type="RefSeq" id="WP_023572832.1">
    <property type="nucleotide sequence ID" value="NZ_AVCS01000006.1"/>
</dbReference>
<sequence length="286" mass="33231">MENNYQRDIIGIWENESIKYIFHENGEMEIYWKSTNGSSMGKYEIDKDIITFIYGNQERTWMGEINHISKSHLSILDCSHQVGVVDVLYSSSDSLYSVDAIDDPAENTPPPKEKFRAIDILWVILGLGFFLTIFGFIGYLVYQDFVTHSHQVKYFTFGCIALYIFIIGLILSDIEMPEGKLFDLIRKNPLLSCFVIPYALYFIVPVFAIIAGLIILFLELWFYWVCILITIFVFQAWVSNSKRFKKILVSIVALVSIYFLYESKDILQFTFSVKFDDESIFKPNSD</sequence>
<proteinExistence type="predicted"/>
<feature type="transmembrane region" description="Helical" evidence="1">
    <location>
        <begin position="221"/>
        <end position="237"/>
    </location>
</feature>
<dbReference type="STRING" id="1107311.Q767_12895"/>
<organism evidence="2 3">
    <name type="scientific">Flavobacterium enshiense DK69</name>
    <dbReference type="NCBI Taxonomy" id="1107311"/>
    <lineage>
        <taxon>Bacteria</taxon>
        <taxon>Pseudomonadati</taxon>
        <taxon>Bacteroidota</taxon>
        <taxon>Flavobacteriia</taxon>
        <taxon>Flavobacteriales</taxon>
        <taxon>Flavobacteriaceae</taxon>
        <taxon>Flavobacterium</taxon>
    </lineage>
</organism>
<accession>V6SIW0</accession>
<dbReference type="EMBL" id="JRLZ01000016">
    <property type="protein sequence ID" value="KGO94461.1"/>
    <property type="molecule type" value="Genomic_DNA"/>
</dbReference>
<evidence type="ECO:0000313" key="2">
    <source>
        <dbReference type="EMBL" id="KGO94461.1"/>
    </source>
</evidence>
<reference evidence="3" key="1">
    <citation type="submission" date="2013-09" db="EMBL/GenBank/DDBJ databases">
        <authorList>
            <person name="Zeng Z."/>
            <person name="Chen C."/>
        </authorList>
    </citation>
    <scope>NUCLEOTIDE SEQUENCE [LARGE SCALE GENOMIC DNA]</scope>
    <source>
        <strain evidence="3">DK69</strain>
    </source>
</reference>
<dbReference type="PATRIC" id="fig|1107311.3.peg.780"/>
<feature type="transmembrane region" description="Helical" evidence="1">
    <location>
        <begin position="154"/>
        <end position="172"/>
    </location>
</feature>
<keyword evidence="3" id="KW-1185">Reference proteome</keyword>
<feature type="transmembrane region" description="Helical" evidence="1">
    <location>
        <begin position="193"/>
        <end position="215"/>
    </location>
</feature>
<dbReference type="OrthoDB" id="884899at2"/>
<reference evidence="2 3" key="2">
    <citation type="journal article" date="2015" name="Stand. Genomic Sci.">
        <title>High quality draft genomic sequence of Flavobacterium enshiense DK69(T) and comparison among Flavobacterium genomes.</title>
        <authorList>
            <person name="Zeng Z."/>
            <person name="Chen C."/>
            <person name="Du H."/>
            <person name="Wang G."/>
            <person name="Li M."/>
        </authorList>
    </citation>
    <scope>NUCLEOTIDE SEQUENCE [LARGE SCALE GENOMIC DNA]</scope>
    <source>
        <strain evidence="2 3">DK69</strain>
    </source>
</reference>